<evidence type="ECO:0000313" key="3">
    <source>
        <dbReference type="Proteomes" id="UP000326170"/>
    </source>
</evidence>
<dbReference type="AlphaFoldDB" id="A0A5P9PA11"/>
<feature type="domain" description="UspA" evidence="1">
    <location>
        <begin position="4"/>
        <end position="125"/>
    </location>
</feature>
<dbReference type="Proteomes" id="UP000326170">
    <property type="component" value="Plasmid unnamed3"/>
</dbReference>
<protein>
    <submittedName>
        <fullName evidence="2">Universal stress protein UspA</fullName>
    </submittedName>
</protein>
<dbReference type="InterPro" id="IPR006016">
    <property type="entry name" value="UspA"/>
</dbReference>
<evidence type="ECO:0000313" key="2">
    <source>
        <dbReference type="EMBL" id="QFU84973.1"/>
    </source>
</evidence>
<keyword evidence="3" id="KW-1185">Reference proteome</keyword>
<organism evidence="2 3">
    <name type="scientific">Natronorubrum aibiense</name>
    <dbReference type="NCBI Taxonomy" id="348826"/>
    <lineage>
        <taxon>Archaea</taxon>
        <taxon>Methanobacteriati</taxon>
        <taxon>Methanobacteriota</taxon>
        <taxon>Stenosarchaea group</taxon>
        <taxon>Halobacteria</taxon>
        <taxon>Halobacteriales</taxon>
        <taxon>Natrialbaceae</taxon>
        <taxon>Natronorubrum</taxon>
    </lineage>
</organism>
<reference evidence="2 3" key="1">
    <citation type="journal article" date="2007" name="Int. J. Syst. Evol. Microbiol.">
        <title>Natronorubrum sulfidifaciens sp. nov., an extremely haloalkaliphilic archaeon isolated from Aiding salt lake in Xin-Jiang, China.</title>
        <authorList>
            <person name="Cui H.L."/>
            <person name="Tohty D."/>
            <person name="Liu H.C."/>
            <person name="Liu S.J."/>
            <person name="Oren A."/>
            <person name="Zhou P.J."/>
        </authorList>
    </citation>
    <scope>NUCLEOTIDE SEQUENCE [LARGE SCALE GENOMIC DNA]</scope>
    <source>
        <strain evidence="2 3">7-3</strain>
        <plasmid evidence="2">unnamed3</plasmid>
    </source>
</reference>
<dbReference type="KEGG" id="nas:GCU68_20860"/>
<dbReference type="GeneID" id="42303513"/>
<sequence length="129" mass="13300">MHYLVGTASVHTTAAICDYLETRATAADTVTVVAVVPPSDATAHRDATEALNVARVRLGTVDTVRTECYEDDGEPAERLLEAATTVDADELVIAAVDGLPDGSPTVGSSAQAVLEEATLPVVVVPSPTL</sequence>
<proteinExistence type="predicted"/>
<name>A0A5P9PA11_9EURY</name>
<dbReference type="InterPro" id="IPR014729">
    <property type="entry name" value="Rossmann-like_a/b/a_fold"/>
</dbReference>
<dbReference type="Gene3D" id="3.40.50.620">
    <property type="entry name" value="HUPs"/>
    <property type="match status" value="1"/>
</dbReference>
<dbReference type="SUPFAM" id="SSF52402">
    <property type="entry name" value="Adenine nucleotide alpha hydrolases-like"/>
    <property type="match status" value="1"/>
</dbReference>
<keyword evidence="2" id="KW-0614">Plasmid</keyword>
<evidence type="ECO:0000259" key="1">
    <source>
        <dbReference type="Pfam" id="PF00582"/>
    </source>
</evidence>
<dbReference type="Pfam" id="PF00582">
    <property type="entry name" value="Usp"/>
    <property type="match status" value="1"/>
</dbReference>
<dbReference type="RefSeq" id="WP_152944530.1">
    <property type="nucleotide sequence ID" value="NZ_CP045491.1"/>
</dbReference>
<geneLocation type="plasmid" evidence="2 3">
    <name>unnamed3</name>
</geneLocation>
<dbReference type="OrthoDB" id="157454at2157"/>
<dbReference type="EMBL" id="CP045491">
    <property type="protein sequence ID" value="QFU84973.1"/>
    <property type="molecule type" value="Genomic_DNA"/>
</dbReference>
<accession>A0A5P9PA11</accession>
<gene>
    <name evidence="2" type="ORF">GCU68_20860</name>
</gene>